<evidence type="ECO:0000313" key="2">
    <source>
        <dbReference type="Proteomes" id="UP001372338"/>
    </source>
</evidence>
<dbReference type="Proteomes" id="UP001372338">
    <property type="component" value="Unassembled WGS sequence"/>
</dbReference>
<comment type="caution">
    <text evidence="1">The sequence shown here is derived from an EMBL/GenBank/DDBJ whole genome shotgun (WGS) entry which is preliminary data.</text>
</comment>
<accession>A0AAN9FSC0</accession>
<dbReference type="EMBL" id="JAYWIO010000003">
    <property type="protein sequence ID" value="KAK7277098.1"/>
    <property type="molecule type" value="Genomic_DNA"/>
</dbReference>
<keyword evidence="2" id="KW-1185">Reference proteome</keyword>
<sequence length="74" mass="8545">MLNLQFSVLKKSSILPMGRIKSVWHRGFYCISPLSLSLSLSHSFSLLRLLRYCRHLEARKEQHNLEGVFSAAQN</sequence>
<organism evidence="1 2">
    <name type="scientific">Crotalaria pallida</name>
    <name type="common">Smooth rattlebox</name>
    <name type="synonym">Crotalaria striata</name>
    <dbReference type="NCBI Taxonomy" id="3830"/>
    <lineage>
        <taxon>Eukaryota</taxon>
        <taxon>Viridiplantae</taxon>
        <taxon>Streptophyta</taxon>
        <taxon>Embryophyta</taxon>
        <taxon>Tracheophyta</taxon>
        <taxon>Spermatophyta</taxon>
        <taxon>Magnoliopsida</taxon>
        <taxon>eudicotyledons</taxon>
        <taxon>Gunneridae</taxon>
        <taxon>Pentapetalae</taxon>
        <taxon>rosids</taxon>
        <taxon>fabids</taxon>
        <taxon>Fabales</taxon>
        <taxon>Fabaceae</taxon>
        <taxon>Papilionoideae</taxon>
        <taxon>50 kb inversion clade</taxon>
        <taxon>genistoids sensu lato</taxon>
        <taxon>core genistoids</taxon>
        <taxon>Crotalarieae</taxon>
        <taxon>Crotalaria</taxon>
    </lineage>
</organism>
<dbReference type="AlphaFoldDB" id="A0AAN9FSC0"/>
<proteinExistence type="predicted"/>
<evidence type="ECO:0000313" key="1">
    <source>
        <dbReference type="EMBL" id="KAK7277098.1"/>
    </source>
</evidence>
<name>A0AAN9FSC0_CROPI</name>
<gene>
    <name evidence="1" type="ORF">RIF29_18248</name>
</gene>
<reference evidence="1 2" key="1">
    <citation type="submission" date="2024-01" db="EMBL/GenBank/DDBJ databases">
        <title>The genomes of 5 underutilized Papilionoideae crops provide insights into root nodulation and disease resistanc.</title>
        <authorList>
            <person name="Yuan L."/>
        </authorList>
    </citation>
    <scope>NUCLEOTIDE SEQUENCE [LARGE SCALE GENOMIC DNA]</scope>
    <source>
        <strain evidence="1">ZHUSHIDOU_FW_LH</strain>
        <tissue evidence="1">Leaf</tissue>
    </source>
</reference>
<protein>
    <submittedName>
        <fullName evidence="1">Uncharacterized protein</fullName>
    </submittedName>
</protein>